<name>S3V0U6_9LEPT</name>
<dbReference type="AlphaFoldDB" id="S3V0U6"/>
<feature type="region of interest" description="Disordered" evidence="1">
    <location>
        <begin position="90"/>
        <end position="111"/>
    </location>
</feature>
<feature type="compositionally biased region" description="Basic and acidic residues" evidence="1">
    <location>
        <begin position="101"/>
        <end position="111"/>
    </location>
</feature>
<dbReference type="Proteomes" id="UP000014540">
    <property type="component" value="Unassembled WGS sequence"/>
</dbReference>
<evidence type="ECO:0000313" key="2">
    <source>
        <dbReference type="EMBL" id="EPG75058.1"/>
    </source>
</evidence>
<organism evidence="2 3">
    <name type="scientific">Leptospira fainei serovar Hurstbridge str. BUT 6</name>
    <dbReference type="NCBI Taxonomy" id="1193011"/>
    <lineage>
        <taxon>Bacteria</taxon>
        <taxon>Pseudomonadati</taxon>
        <taxon>Spirochaetota</taxon>
        <taxon>Spirochaetia</taxon>
        <taxon>Leptospirales</taxon>
        <taxon>Leptospiraceae</taxon>
        <taxon>Leptospira</taxon>
    </lineage>
</organism>
<dbReference type="RefSeq" id="WP_016548769.1">
    <property type="nucleotide sequence ID" value="NZ_AKWZ02000004.1"/>
</dbReference>
<accession>S3V0U6</accession>
<protein>
    <submittedName>
        <fullName evidence="2">CRISPR-associated protein Cas7/Cse4/CasC, subtype TIGR01869</fullName>
    </submittedName>
</protein>
<gene>
    <name evidence="2" type="primary">cas7e</name>
    <name evidence="2" type="ORF">LEP1GSC058_0178</name>
</gene>
<comment type="caution">
    <text evidence="2">The sequence shown here is derived from an EMBL/GenBank/DDBJ whole genome shotgun (WGS) entry which is preliminary data.</text>
</comment>
<evidence type="ECO:0000313" key="3">
    <source>
        <dbReference type="Proteomes" id="UP000014540"/>
    </source>
</evidence>
<dbReference type="Pfam" id="PF09344">
    <property type="entry name" value="Cas_CT1975"/>
    <property type="match status" value="1"/>
</dbReference>
<dbReference type="InterPro" id="IPR010148">
    <property type="entry name" value="CRISPR-assoc_prot_CT1975"/>
</dbReference>
<reference evidence="2" key="1">
    <citation type="submission" date="2013-04" db="EMBL/GenBank/DDBJ databases">
        <authorList>
            <person name="Harkins D.M."/>
            <person name="Durkin A.S."/>
            <person name="Selengut J.D."/>
            <person name="Sanka R."/>
            <person name="DePew J."/>
            <person name="Purushe J."/>
            <person name="Ahmed A."/>
            <person name="van der Linden H."/>
            <person name="Goris M.G.A."/>
            <person name="Hartskeerl R.A."/>
            <person name="Vinetz J.M."/>
            <person name="Sutton G.G."/>
            <person name="Nelson W.C."/>
            <person name="Fouts D.E."/>
        </authorList>
    </citation>
    <scope>NUCLEOTIDE SEQUENCE [LARGE SCALE GENOMIC DNA]</scope>
    <source>
        <strain evidence="2">BUT 6</strain>
    </source>
</reference>
<sequence>MLIEIHILQNHVPSNLNRDDTGSVKDCTFGGVPRARISSQCLKRSIRKSDFFESELKEYLSNRTKYLPEEIEEGLKRKYTPEKAGEIAKKIQGIGSSSDDSEGKKKPNEKEKAFKKTSQLIFFGEKEVKLIIANLLKNQDLEKLSTKDLSLKVHEIITENKIKPVDVALFGRMTTLEKFEEVNASCQVAHAISVNKHNVEFDYFTAVDDLQKKYEPHQQGSGHLSEIELTSACFYKYISVDFDSFLGSIGSDKILAKSAISSLVRAAVLSNPSGKQNSTAAHNPPHFIGIEIKDRKVPVNLANAFVKPIAPDSKLSLNDKSIDALAKYAKRNREAFSLPMKDQAHFVFTEEEGLGDEFSNHSFVKLDDLIQWLEKHTGA</sequence>
<proteinExistence type="predicted"/>
<evidence type="ECO:0000256" key="1">
    <source>
        <dbReference type="SAM" id="MobiDB-lite"/>
    </source>
</evidence>
<keyword evidence="3" id="KW-1185">Reference proteome</keyword>
<dbReference type="STRING" id="1193011.LEP1GSC058_0178"/>
<dbReference type="OrthoDB" id="6063at2"/>
<dbReference type="EMBL" id="AKWZ02000004">
    <property type="protein sequence ID" value="EPG75058.1"/>
    <property type="molecule type" value="Genomic_DNA"/>
</dbReference>
<dbReference type="NCBIfam" id="TIGR01869">
    <property type="entry name" value="casC_Cse4"/>
    <property type="match status" value="1"/>
</dbReference>